<reference evidence="1 2" key="1">
    <citation type="submission" date="2012-02" db="EMBL/GenBank/DDBJ databases">
        <title>Complete sequence of chromosome of Singulisphaera acidiphila DSM 18658.</title>
        <authorList>
            <consortium name="US DOE Joint Genome Institute (JGI-PGF)"/>
            <person name="Lucas S."/>
            <person name="Copeland A."/>
            <person name="Lapidus A."/>
            <person name="Glavina del Rio T."/>
            <person name="Dalin E."/>
            <person name="Tice H."/>
            <person name="Bruce D."/>
            <person name="Goodwin L."/>
            <person name="Pitluck S."/>
            <person name="Peters L."/>
            <person name="Ovchinnikova G."/>
            <person name="Chertkov O."/>
            <person name="Kyrpides N."/>
            <person name="Mavromatis K."/>
            <person name="Ivanova N."/>
            <person name="Brettin T."/>
            <person name="Detter J.C."/>
            <person name="Han C."/>
            <person name="Larimer F."/>
            <person name="Land M."/>
            <person name="Hauser L."/>
            <person name="Markowitz V."/>
            <person name="Cheng J.-F."/>
            <person name="Hugenholtz P."/>
            <person name="Woyke T."/>
            <person name="Wu D."/>
            <person name="Tindall B."/>
            <person name="Pomrenke H."/>
            <person name="Brambilla E."/>
            <person name="Klenk H.-P."/>
            <person name="Eisen J.A."/>
        </authorList>
    </citation>
    <scope>NUCLEOTIDE SEQUENCE [LARGE SCALE GENOMIC DNA]</scope>
    <source>
        <strain evidence="2">ATCC BAA-1392 / DSM 18658 / VKM B-2454 / MOB10</strain>
    </source>
</reference>
<dbReference type="AlphaFoldDB" id="L0DG80"/>
<dbReference type="STRING" id="886293.Sinac_4058"/>
<keyword evidence="2" id="KW-1185">Reference proteome</keyword>
<dbReference type="RefSeq" id="WP_015247407.1">
    <property type="nucleotide sequence ID" value="NC_019892.1"/>
</dbReference>
<evidence type="ECO:0000313" key="2">
    <source>
        <dbReference type="Proteomes" id="UP000010798"/>
    </source>
</evidence>
<dbReference type="Proteomes" id="UP000010798">
    <property type="component" value="Chromosome"/>
</dbReference>
<proteinExistence type="predicted"/>
<name>L0DG80_SINAD</name>
<protein>
    <submittedName>
        <fullName evidence="1">Uncharacterized protein</fullName>
    </submittedName>
</protein>
<organism evidence="1 2">
    <name type="scientific">Singulisphaera acidiphila (strain ATCC BAA-1392 / DSM 18658 / VKM B-2454 / MOB10)</name>
    <dbReference type="NCBI Taxonomy" id="886293"/>
    <lineage>
        <taxon>Bacteria</taxon>
        <taxon>Pseudomonadati</taxon>
        <taxon>Planctomycetota</taxon>
        <taxon>Planctomycetia</taxon>
        <taxon>Isosphaerales</taxon>
        <taxon>Isosphaeraceae</taxon>
        <taxon>Singulisphaera</taxon>
    </lineage>
</organism>
<dbReference type="KEGG" id="saci:Sinac_4058"/>
<dbReference type="EMBL" id="CP003364">
    <property type="protein sequence ID" value="AGA28277.1"/>
    <property type="molecule type" value="Genomic_DNA"/>
</dbReference>
<dbReference type="HOGENOM" id="CLU_1467272_0_0_0"/>
<sequence length="184" mass="21051">MQFSFDPNDVSKMTKAFASDFYQACESFNFLPFLTQIVDNATKNPVSSSLREKYQQKFVTSNDFDVDVHREPRGSMPPELSPVVLSLCSWPELQQAKDLFAAYNVTMETGTHWIKIVYRDDAVVYWFLSNVDNSVTMNIRSMRVKTSEAIVETNDDVILVIRTSLVCFFVFAGNEVAWHSVLPH</sequence>
<accession>L0DG80</accession>
<gene>
    <name evidence="1" type="ordered locus">Sinac_4058</name>
</gene>
<evidence type="ECO:0000313" key="1">
    <source>
        <dbReference type="EMBL" id="AGA28277.1"/>
    </source>
</evidence>